<sequence>MFATACATANVKNASSFDEPRQSVKVLQMPVDAEVYFVKLGASDLRADWTEQVTENFTQSLREHLEATGETVIEFEPYAGQIEDIDQLLLLQQQVTNTMGRHVVPLLPGTLLTPLPHAEGQLMTYSLGEDAKSLYDATGADYAAFLTNRTSIESGGSVMTKLLIGGVTGYTPGLSSFRGTYVSLVDLQTGDVVWIRAQSGTAFSGSDARDPEGADRVVKAIMDQGPFTDGEVDES</sequence>
<organism evidence="1 2">
    <name type="scientific">Algimonas porphyrae</name>
    <dbReference type="NCBI Taxonomy" id="1128113"/>
    <lineage>
        <taxon>Bacteria</taxon>
        <taxon>Pseudomonadati</taxon>
        <taxon>Pseudomonadota</taxon>
        <taxon>Alphaproteobacteria</taxon>
        <taxon>Maricaulales</taxon>
        <taxon>Robiginitomaculaceae</taxon>
        <taxon>Algimonas</taxon>
    </lineage>
</organism>
<evidence type="ECO:0000313" key="2">
    <source>
        <dbReference type="Proteomes" id="UP001161390"/>
    </source>
</evidence>
<evidence type="ECO:0000313" key="1">
    <source>
        <dbReference type="EMBL" id="GLQ20316.1"/>
    </source>
</evidence>
<dbReference type="Proteomes" id="UP001161390">
    <property type="component" value="Unassembled WGS sequence"/>
</dbReference>
<keyword evidence="2" id="KW-1185">Reference proteome</keyword>
<evidence type="ECO:0008006" key="3">
    <source>
        <dbReference type="Google" id="ProtNLM"/>
    </source>
</evidence>
<gene>
    <name evidence="1" type="ORF">GCM10007854_12710</name>
</gene>
<comment type="caution">
    <text evidence="1">The sequence shown here is derived from an EMBL/GenBank/DDBJ whole genome shotgun (WGS) entry which is preliminary data.</text>
</comment>
<proteinExistence type="predicted"/>
<reference evidence="1" key="2">
    <citation type="submission" date="2023-01" db="EMBL/GenBank/DDBJ databases">
        <title>Draft genome sequence of Algimonas porphyrae strain NBRC 108216.</title>
        <authorList>
            <person name="Sun Q."/>
            <person name="Mori K."/>
        </authorList>
    </citation>
    <scope>NUCLEOTIDE SEQUENCE</scope>
    <source>
        <strain evidence="1">NBRC 108216</strain>
    </source>
</reference>
<accession>A0ABQ5V155</accession>
<name>A0ABQ5V155_9PROT</name>
<reference evidence="1" key="1">
    <citation type="journal article" date="2014" name="Int. J. Syst. Evol. Microbiol.">
        <title>Complete genome of a new Firmicutes species belonging to the dominant human colonic microbiota ('Ruminococcus bicirculans') reveals two chromosomes and a selective capacity to utilize plant glucans.</title>
        <authorList>
            <consortium name="NISC Comparative Sequencing Program"/>
            <person name="Wegmann U."/>
            <person name="Louis P."/>
            <person name="Goesmann A."/>
            <person name="Henrissat B."/>
            <person name="Duncan S.H."/>
            <person name="Flint H.J."/>
        </authorList>
    </citation>
    <scope>NUCLEOTIDE SEQUENCE</scope>
    <source>
        <strain evidence="1">NBRC 108216</strain>
    </source>
</reference>
<dbReference type="EMBL" id="BSNJ01000002">
    <property type="protein sequence ID" value="GLQ20316.1"/>
    <property type="molecule type" value="Genomic_DNA"/>
</dbReference>
<protein>
    <recommendedName>
        <fullName evidence="3">Lipoprotein</fullName>
    </recommendedName>
</protein>